<evidence type="ECO:0000256" key="2">
    <source>
        <dbReference type="ARBA" id="ARBA00007228"/>
    </source>
</evidence>
<evidence type="ECO:0000313" key="13">
    <source>
        <dbReference type="Proteomes" id="UP000214365"/>
    </source>
</evidence>
<dbReference type="PANTHER" id="PTHR46103">
    <property type="entry name" value="RRNA METHYLTRANSFERASE 1, MITOCHONDRIAL"/>
    <property type="match status" value="1"/>
</dbReference>
<comment type="caution">
    <text evidence="12">The sequence shown here is derived from an EMBL/GenBank/DDBJ whole genome shotgun (WGS) entry which is preliminary data.</text>
</comment>
<dbReference type="InterPro" id="IPR029028">
    <property type="entry name" value="Alpha/beta_knot_MTases"/>
</dbReference>
<evidence type="ECO:0000256" key="5">
    <source>
        <dbReference type="ARBA" id="ARBA00022679"/>
    </source>
</evidence>
<comment type="similarity">
    <text evidence="2">Belongs to the class IV-like SAM-binding methyltransferase superfamily. RNA methyltransferase TrmH family.</text>
</comment>
<feature type="region of interest" description="Disordered" evidence="10">
    <location>
        <begin position="42"/>
        <end position="126"/>
    </location>
</feature>
<dbReference type="InterPro" id="IPR029064">
    <property type="entry name" value="Ribosomal_eL30-like_sf"/>
</dbReference>
<dbReference type="Pfam" id="PF08032">
    <property type="entry name" value="SpoU_sub_bind"/>
    <property type="match status" value="1"/>
</dbReference>
<evidence type="ECO:0000256" key="4">
    <source>
        <dbReference type="ARBA" id="ARBA00022603"/>
    </source>
</evidence>
<dbReference type="InterPro" id="IPR029026">
    <property type="entry name" value="tRNA_m1G_MTases_N"/>
</dbReference>
<evidence type="ECO:0000256" key="3">
    <source>
        <dbReference type="ARBA" id="ARBA00022552"/>
    </source>
</evidence>
<feature type="compositionally biased region" description="Polar residues" evidence="10">
    <location>
        <begin position="65"/>
        <end position="78"/>
    </location>
</feature>
<comment type="subcellular location">
    <subcellularLocation>
        <location evidence="1">Mitochondrion</location>
    </subcellularLocation>
</comment>
<evidence type="ECO:0000256" key="1">
    <source>
        <dbReference type="ARBA" id="ARBA00004173"/>
    </source>
</evidence>
<evidence type="ECO:0000256" key="8">
    <source>
        <dbReference type="ARBA" id="ARBA00023128"/>
    </source>
</evidence>
<feature type="compositionally biased region" description="Basic residues" evidence="10">
    <location>
        <begin position="103"/>
        <end position="124"/>
    </location>
</feature>
<dbReference type="CDD" id="cd18105">
    <property type="entry name" value="SpoU-like_MRM1"/>
    <property type="match status" value="1"/>
</dbReference>
<feature type="compositionally biased region" description="Pro residues" evidence="10">
    <location>
        <begin position="486"/>
        <end position="495"/>
    </location>
</feature>
<keyword evidence="3" id="KW-0698">rRNA processing</keyword>
<dbReference type="SUPFAM" id="SSF75217">
    <property type="entry name" value="alpha/beta knot"/>
    <property type="match status" value="1"/>
</dbReference>
<dbReference type="GO" id="GO:0003723">
    <property type="term" value="F:RNA binding"/>
    <property type="evidence" value="ECO:0007669"/>
    <property type="project" value="InterPro"/>
</dbReference>
<name>A0A225BEN1_TALAT</name>
<protein>
    <recommendedName>
        <fullName evidence="9">rRNA methyltransferase 1, mitochondrial</fullName>
    </recommendedName>
</protein>
<dbReference type="GO" id="GO:0016435">
    <property type="term" value="F:rRNA (guanine) methyltransferase activity"/>
    <property type="evidence" value="ECO:0007669"/>
    <property type="project" value="TreeGrafter"/>
</dbReference>
<reference evidence="12 13" key="1">
    <citation type="submission" date="2015-06" db="EMBL/GenBank/DDBJ databases">
        <title>Talaromyces atroroseus IBT 11181 draft genome.</title>
        <authorList>
            <person name="Rasmussen K.B."/>
            <person name="Rasmussen S."/>
            <person name="Petersen B."/>
            <person name="Sicheritz-Ponten T."/>
            <person name="Mortensen U.H."/>
            <person name="Thrane U."/>
        </authorList>
    </citation>
    <scope>NUCLEOTIDE SEQUENCE [LARGE SCALE GENOMIC DNA]</scope>
    <source>
        <strain evidence="12 13">IBT 11181</strain>
    </source>
</reference>
<dbReference type="PANTHER" id="PTHR46103:SF1">
    <property type="entry name" value="RRNA METHYLTRANSFERASE 1, MITOCHONDRIAL"/>
    <property type="match status" value="1"/>
</dbReference>
<organism evidence="12 13">
    <name type="scientific">Talaromyces atroroseus</name>
    <dbReference type="NCBI Taxonomy" id="1441469"/>
    <lineage>
        <taxon>Eukaryota</taxon>
        <taxon>Fungi</taxon>
        <taxon>Dikarya</taxon>
        <taxon>Ascomycota</taxon>
        <taxon>Pezizomycotina</taxon>
        <taxon>Eurotiomycetes</taxon>
        <taxon>Eurotiomycetidae</taxon>
        <taxon>Eurotiales</taxon>
        <taxon>Trichocomaceae</taxon>
        <taxon>Talaromyces</taxon>
        <taxon>Talaromyces sect. Trachyspermi</taxon>
    </lineage>
</organism>
<dbReference type="Gene3D" id="3.30.1330.30">
    <property type="match status" value="1"/>
</dbReference>
<gene>
    <name evidence="12" type="ORF">UA08_00600</name>
</gene>
<keyword evidence="6" id="KW-0949">S-adenosyl-L-methionine</keyword>
<dbReference type="FunFam" id="3.30.1330.30:FF:000035">
    <property type="entry name" value="TrmH family RNA methyltransferase"/>
    <property type="match status" value="1"/>
</dbReference>
<dbReference type="OrthoDB" id="270651at2759"/>
<dbReference type="InterPro" id="IPR001537">
    <property type="entry name" value="SpoU_MeTrfase"/>
</dbReference>
<dbReference type="InterPro" id="IPR047261">
    <property type="entry name" value="MRM1_MeTrfase_dom"/>
</dbReference>
<keyword evidence="5" id="KW-0808">Transferase</keyword>
<feature type="compositionally biased region" description="Basic and acidic residues" evidence="10">
    <location>
        <begin position="79"/>
        <end position="102"/>
    </location>
</feature>
<evidence type="ECO:0000313" key="12">
    <source>
        <dbReference type="EMBL" id="OKL64497.1"/>
    </source>
</evidence>
<feature type="compositionally biased region" description="Basic and acidic residues" evidence="10">
    <location>
        <begin position="49"/>
        <end position="64"/>
    </location>
</feature>
<dbReference type="AlphaFoldDB" id="A0A225BEN1"/>
<dbReference type="RefSeq" id="XP_020124618.1">
    <property type="nucleotide sequence ID" value="XM_020260425.1"/>
</dbReference>
<dbReference type="GO" id="GO:0005739">
    <property type="term" value="C:mitochondrion"/>
    <property type="evidence" value="ECO:0007669"/>
    <property type="project" value="UniProtKB-SubCell"/>
</dbReference>
<keyword evidence="13" id="KW-1185">Reference proteome</keyword>
<sequence length="495" mass="53605">MIPLSRNSLKLYHPVIEVACLKKSIPGTRYASLTSAIGRAARKSAAAEASRENRDTRRLLDNRRSPASSLRTDSSITFSDRHAETKGPGDVDSEPHWFDSRAKRSKKRGKGSGHPKKKRGSKRHVITDEVPERVRSHVLVPSSIPYTTPASEFIYGLSAVEAALRCTRRTLYVLYIYQSADDEVLSPEKVALRKLALAKEIRVKIAFAGWDKLLDKMSAGRPHNGCVLEASPLPQLPVACLDPVSLPTEPYFNVSLAPQSVEQAAVNGSSNQVARVPRYDEAEQKRFPFVLLLDGILDPGNMGAIIRSAYYLGVDALIITGRNSAPLTPVTIKASAGAAENMTILKAGKEIDFIRRSRQNGWRFYAADSPANIADLAATNNNVVEDGSSGAGILTSAPTVLMLGSEGTGLLPRIKAQADGFISIPGARVRPEIAINDAARVDSLNVSVAAALLMEMLMRVPLRVANLPPISEPTQDVAEKQSDGQSPPPRSFDFN</sequence>
<evidence type="ECO:0000259" key="11">
    <source>
        <dbReference type="SMART" id="SM00967"/>
    </source>
</evidence>
<dbReference type="InterPro" id="IPR047182">
    <property type="entry name" value="MRM1"/>
</dbReference>
<proteinExistence type="inferred from homology"/>
<keyword evidence="8" id="KW-0496">Mitochondrion</keyword>
<dbReference type="SUPFAM" id="SSF55315">
    <property type="entry name" value="L30e-like"/>
    <property type="match status" value="1"/>
</dbReference>
<evidence type="ECO:0000256" key="10">
    <source>
        <dbReference type="SAM" id="MobiDB-lite"/>
    </source>
</evidence>
<evidence type="ECO:0000256" key="9">
    <source>
        <dbReference type="ARBA" id="ARBA00034881"/>
    </source>
</evidence>
<dbReference type="Proteomes" id="UP000214365">
    <property type="component" value="Unassembled WGS sequence"/>
</dbReference>
<dbReference type="Pfam" id="PF00588">
    <property type="entry name" value="SpoU_methylase"/>
    <property type="match status" value="1"/>
</dbReference>
<keyword evidence="4" id="KW-0489">Methyltransferase</keyword>
<evidence type="ECO:0000256" key="6">
    <source>
        <dbReference type="ARBA" id="ARBA00022691"/>
    </source>
</evidence>
<dbReference type="GeneID" id="31000355"/>
<dbReference type="STRING" id="1441469.A0A225BEN1"/>
<keyword evidence="7" id="KW-0809">Transit peptide</keyword>
<dbReference type="Gene3D" id="3.40.1280.10">
    <property type="match status" value="1"/>
</dbReference>
<dbReference type="EMBL" id="LFMY01000001">
    <property type="protein sequence ID" value="OKL64497.1"/>
    <property type="molecule type" value="Genomic_DNA"/>
</dbReference>
<accession>A0A225BEN1</accession>
<feature type="domain" description="RNA 2-O ribose methyltransferase substrate binding" evidence="11">
    <location>
        <begin position="153"/>
        <end position="236"/>
    </location>
</feature>
<feature type="region of interest" description="Disordered" evidence="10">
    <location>
        <begin position="472"/>
        <end position="495"/>
    </location>
</feature>
<evidence type="ECO:0000256" key="7">
    <source>
        <dbReference type="ARBA" id="ARBA00022946"/>
    </source>
</evidence>
<dbReference type="InterPro" id="IPR013123">
    <property type="entry name" value="SpoU_subst-bd"/>
</dbReference>
<dbReference type="SMART" id="SM00967">
    <property type="entry name" value="SpoU_sub_bind"/>
    <property type="match status" value="1"/>
</dbReference>